<keyword evidence="7" id="KW-0788">Thiol protease</keyword>
<evidence type="ECO:0000313" key="17">
    <source>
        <dbReference type="Proteomes" id="UP000729733"/>
    </source>
</evidence>
<evidence type="ECO:0000259" key="15">
    <source>
        <dbReference type="PROSITE" id="PS50990"/>
    </source>
</evidence>
<feature type="domain" description="ABC transmembrane type-1" evidence="14">
    <location>
        <begin position="475"/>
        <end position="754"/>
    </location>
</feature>
<proteinExistence type="predicted"/>
<dbReference type="AlphaFoldDB" id="A0A964BV58"/>
<dbReference type="Proteomes" id="UP000729733">
    <property type="component" value="Unassembled WGS sequence"/>
</dbReference>
<dbReference type="InterPro" id="IPR014710">
    <property type="entry name" value="RmlC-like_jellyroll"/>
</dbReference>
<sequence length="1033" mass="115877">MYTGSRSQANVRQQLIGQLQQTLGRSLSQSELNQYTPQIQLVEPSIGKQFWQSSRSTPGIYLILAGKVRLFNAGGQLLTSLNEGSSFGELTLFPQESFRPYVARASFKLQLAFVPGTLLEKLITKDSQLGEHLKQQALFQELLLLCRQTSELKSISLERLKPIIPLLERNNLNQGQLLSASLSEAYLWLIRTGEIEDEDGEKVAAGSIYFPIQSQVQKFWQVNQRTELYTLSYENRNAVRLYSVELNRFRSGGTVAAENSLVERSEIIAPIEFQAVPAIDLPSNTTPEKQAPKREQKDYFPNPQQKVGHLWQRITKKYPYYAQQSVTDCGAACLLMIGQYWGKNFSLNRLRDLANVNRNGSTLRGLAFAAESIGFITRPIKATLDKFAEQKLPAIAHWENNHYIVVFEINQKHVIVSDPAMGPRVLTHREFQAGWTGYAMLLEPTGWLDEGKGSSFPIWRFMELLKPHTVVLTEVLVASIVIQIFGLVTPLLTQLLLDKVVVQRSSLTLMAVGMGLLLFGLFRVAITGLRQYLLDHVSQKVNVSLIVGFVRHSFKLPLSFFESRYVGDIVARLQENQKIQNFLTGEALSIFLDFITIFIYVGLMFWYSWQMALLALVIVPPFFILALVATPFLQKISRDIFTASAKEKSYVIEAFSGIATVKSMAVENRVRWRWEEYLNKAVKKGFSGQIIGNKVQVISSTIQVIATTAVLWFGAWQVIQEQLTVGQLIAFNILLGNVISPFQRLAVLWNQLQEVIISIERINDVLEAEPEEDWQVHPRQILPAIEGRISFQSVSFRYHPDDKANVIENLNFEVKAGQTIALVGRSGSGKSTLAKLILSLYTPTGGKILVDGHDLANVSSASLRRQVGVVDQANFLFGGTIRENISVKHPEASLEEIRAAAEQAGADEFIQKLPLKYETLVGERGGSLSGGQCQRLAIARALLGNPRLLILDEATSSLDAESERIIQNNLNAIIQDRTTIIIAHRLSTIRQADQILVLDKGVLVEHGTHDELMNKQGHYFYLNQQQLAVTQKS</sequence>
<keyword evidence="5" id="KW-0547">Nucleotide-binding</keyword>
<keyword evidence="4 11" id="KW-0812">Transmembrane</keyword>
<evidence type="ECO:0000256" key="2">
    <source>
        <dbReference type="ARBA" id="ARBA00022448"/>
    </source>
</evidence>
<dbReference type="GO" id="GO:0016887">
    <property type="term" value="F:ATP hydrolysis activity"/>
    <property type="evidence" value="ECO:0007669"/>
    <property type="project" value="InterPro"/>
</dbReference>
<accession>A0A964BV58</accession>
<evidence type="ECO:0000259" key="13">
    <source>
        <dbReference type="PROSITE" id="PS50893"/>
    </source>
</evidence>
<evidence type="ECO:0000256" key="8">
    <source>
        <dbReference type="ARBA" id="ARBA00022840"/>
    </source>
</evidence>
<dbReference type="CDD" id="cd02418">
    <property type="entry name" value="Peptidase_C39B"/>
    <property type="match status" value="1"/>
</dbReference>
<dbReference type="InterPro" id="IPR003593">
    <property type="entry name" value="AAA+_ATPase"/>
</dbReference>
<dbReference type="EMBL" id="JADWDC010000051">
    <property type="protein sequence ID" value="MCC0178682.1"/>
    <property type="molecule type" value="Genomic_DNA"/>
</dbReference>
<dbReference type="GO" id="GO:0015421">
    <property type="term" value="F:ABC-type oligopeptide transporter activity"/>
    <property type="evidence" value="ECO:0007669"/>
    <property type="project" value="TreeGrafter"/>
</dbReference>
<feature type="domain" description="ABC transporter" evidence="13">
    <location>
        <begin position="789"/>
        <end position="1025"/>
    </location>
</feature>
<evidence type="ECO:0000256" key="6">
    <source>
        <dbReference type="ARBA" id="ARBA00022801"/>
    </source>
</evidence>
<keyword evidence="7" id="KW-0645">Protease</keyword>
<dbReference type="InterPro" id="IPR036640">
    <property type="entry name" value="ABC1_TM_sf"/>
</dbReference>
<dbReference type="InterPro" id="IPR011527">
    <property type="entry name" value="ABC1_TM_dom"/>
</dbReference>
<keyword evidence="17" id="KW-1185">Reference proteome</keyword>
<dbReference type="PANTHER" id="PTHR43394">
    <property type="entry name" value="ATP-DEPENDENT PERMEASE MDL1, MITOCHONDRIAL"/>
    <property type="match status" value="1"/>
</dbReference>
<dbReference type="InterPro" id="IPR017871">
    <property type="entry name" value="ABC_transporter-like_CS"/>
</dbReference>
<evidence type="ECO:0000313" key="16">
    <source>
        <dbReference type="EMBL" id="MCC0178682.1"/>
    </source>
</evidence>
<organism evidence="16 17">
    <name type="scientific">Waterburya agarophytonicola KI4</name>
    <dbReference type="NCBI Taxonomy" id="2874699"/>
    <lineage>
        <taxon>Bacteria</taxon>
        <taxon>Bacillati</taxon>
        <taxon>Cyanobacteriota</taxon>
        <taxon>Cyanophyceae</taxon>
        <taxon>Pleurocapsales</taxon>
        <taxon>Hyellaceae</taxon>
        <taxon>Waterburya</taxon>
        <taxon>Waterburya agarophytonicola</taxon>
    </lineage>
</organism>
<dbReference type="Gene3D" id="1.20.1560.10">
    <property type="entry name" value="ABC transporter type 1, transmembrane domain"/>
    <property type="match status" value="1"/>
</dbReference>
<evidence type="ECO:0000256" key="9">
    <source>
        <dbReference type="ARBA" id="ARBA00022989"/>
    </source>
</evidence>
<evidence type="ECO:0000256" key="7">
    <source>
        <dbReference type="ARBA" id="ARBA00022807"/>
    </source>
</evidence>
<dbReference type="Gene3D" id="3.90.70.10">
    <property type="entry name" value="Cysteine proteinases"/>
    <property type="match status" value="1"/>
</dbReference>
<dbReference type="InterPro" id="IPR018490">
    <property type="entry name" value="cNMP-bd_dom_sf"/>
</dbReference>
<dbReference type="GO" id="GO:0005886">
    <property type="term" value="C:plasma membrane"/>
    <property type="evidence" value="ECO:0007669"/>
    <property type="project" value="UniProtKB-SubCell"/>
</dbReference>
<dbReference type="Gene3D" id="3.40.50.300">
    <property type="entry name" value="P-loop containing nucleotide triphosphate hydrolases"/>
    <property type="match status" value="1"/>
</dbReference>
<dbReference type="Pfam" id="PF00005">
    <property type="entry name" value="ABC_tran"/>
    <property type="match status" value="1"/>
</dbReference>
<evidence type="ECO:0000256" key="3">
    <source>
        <dbReference type="ARBA" id="ARBA00022475"/>
    </source>
</evidence>
<feature type="transmembrane region" description="Helical" evidence="11">
    <location>
        <begin position="505"/>
        <end position="526"/>
    </location>
</feature>
<dbReference type="InterPro" id="IPR039421">
    <property type="entry name" value="Type_1_exporter"/>
</dbReference>
<evidence type="ECO:0000259" key="12">
    <source>
        <dbReference type="PROSITE" id="PS50042"/>
    </source>
</evidence>
<name>A0A964BV58_9CYAN</name>
<dbReference type="PROSITE" id="PS50929">
    <property type="entry name" value="ABC_TM1F"/>
    <property type="match status" value="1"/>
</dbReference>
<keyword evidence="10 11" id="KW-0472">Membrane</keyword>
<dbReference type="SUPFAM" id="SSF52540">
    <property type="entry name" value="P-loop containing nucleoside triphosphate hydrolases"/>
    <property type="match status" value="1"/>
</dbReference>
<comment type="subcellular location">
    <subcellularLocation>
        <location evidence="1">Cell membrane</location>
        <topology evidence="1">Multi-pass membrane protein</topology>
    </subcellularLocation>
</comment>
<evidence type="ECO:0000256" key="4">
    <source>
        <dbReference type="ARBA" id="ARBA00022692"/>
    </source>
</evidence>
<feature type="transmembrane region" description="Helical" evidence="11">
    <location>
        <begin position="470"/>
        <end position="493"/>
    </location>
</feature>
<comment type="caution">
    <text evidence="16">The sequence shown here is derived from an EMBL/GenBank/DDBJ whole genome shotgun (WGS) entry which is preliminary data.</text>
</comment>
<evidence type="ECO:0000256" key="5">
    <source>
        <dbReference type="ARBA" id="ARBA00022741"/>
    </source>
</evidence>
<dbReference type="PROSITE" id="PS50893">
    <property type="entry name" value="ABC_TRANSPORTER_2"/>
    <property type="match status" value="1"/>
</dbReference>
<dbReference type="GO" id="GO:0005524">
    <property type="term" value="F:ATP binding"/>
    <property type="evidence" value="ECO:0007669"/>
    <property type="project" value="UniProtKB-KW"/>
</dbReference>
<keyword evidence="9 11" id="KW-1133">Transmembrane helix</keyword>
<dbReference type="SUPFAM" id="SSF51206">
    <property type="entry name" value="cAMP-binding domain-like"/>
    <property type="match status" value="1"/>
</dbReference>
<dbReference type="PROSITE" id="PS50042">
    <property type="entry name" value="CNMP_BINDING_3"/>
    <property type="match status" value="1"/>
</dbReference>
<evidence type="ECO:0000256" key="10">
    <source>
        <dbReference type="ARBA" id="ARBA00023136"/>
    </source>
</evidence>
<evidence type="ECO:0000256" key="1">
    <source>
        <dbReference type="ARBA" id="ARBA00004651"/>
    </source>
</evidence>
<dbReference type="InterPro" id="IPR000595">
    <property type="entry name" value="cNMP-bd_dom"/>
</dbReference>
<dbReference type="GO" id="GO:0008234">
    <property type="term" value="F:cysteine-type peptidase activity"/>
    <property type="evidence" value="ECO:0007669"/>
    <property type="project" value="UniProtKB-KW"/>
</dbReference>
<dbReference type="SMART" id="SM00382">
    <property type="entry name" value="AAA"/>
    <property type="match status" value="1"/>
</dbReference>
<dbReference type="PROSITE" id="PS50990">
    <property type="entry name" value="PEPTIDASE_C39"/>
    <property type="match status" value="1"/>
</dbReference>
<reference evidence="16" key="1">
    <citation type="journal article" date="2021" name="Antonie Van Leeuwenhoek">
        <title>Draft genome and description of Waterburya agarophytonicola gen. nov. sp. nov. (Pleurocapsales, Cyanobacteria): a seaweed symbiont.</title>
        <authorList>
            <person name="Bonthond G."/>
            <person name="Shalygin S."/>
            <person name="Bayer T."/>
            <person name="Weinberger F."/>
        </authorList>
    </citation>
    <scope>NUCLEOTIDE SEQUENCE</scope>
    <source>
        <strain evidence="16">KI4</strain>
    </source>
</reference>
<dbReference type="Gene3D" id="2.60.120.10">
    <property type="entry name" value="Jelly Rolls"/>
    <property type="match status" value="1"/>
</dbReference>
<dbReference type="InterPro" id="IPR003439">
    <property type="entry name" value="ABC_transporter-like_ATP-bd"/>
</dbReference>
<dbReference type="GO" id="GO:0006508">
    <property type="term" value="P:proteolysis"/>
    <property type="evidence" value="ECO:0007669"/>
    <property type="project" value="InterPro"/>
</dbReference>
<keyword evidence="8 16" id="KW-0067">ATP-binding</keyword>
<dbReference type="InterPro" id="IPR005074">
    <property type="entry name" value="Peptidase_C39"/>
</dbReference>
<feature type="domain" description="Cyclic nucleotide-binding" evidence="12">
    <location>
        <begin position="23"/>
        <end position="140"/>
    </location>
</feature>
<dbReference type="PROSITE" id="PS00211">
    <property type="entry name" value="ABC_TRANSPORTER_1"/>
    <property type="match status" value="1"/>
</dbReference>
<dbReference type="RefSeq" id="WP_229641783.1">
    <property type="nucleotide sequence ID" value="NZ_JADWDC010000051.1"/>
</dbReference>
<feature type="domain" description="Peptidase C39" evidence="15">
    <location>
        <begin position="323"/>
        <end position="442"/>
    </location>
</feature>
<dbReference type="CDD" id="cd18568">
    <property type="entry name" value="ABC_6TM_HetC_like"/>
    <property type="match status" value="1"/>
</dbReference>
<dbReference type="Pfam" id="PF03412">
    <property type="entry name" value="Peptidase_C39"/>
    <property type="match status" value="1"/>
</dbReference>
<dbReference type="PANTHER" id="PTHR43394:SF1">
    <property type="entry name" value="ATP-BINDING CASSETTE SUB-FAMILY B MEMBER 10, MITOCHONDRIAL"/>
    <property type="match status" value="1"/>
</dbReference>
<dbReference type="Pfam" id="PF00027">
    <property type="entry name" value="cNMP_binding"/>
    <property type="match status" value="1"/>
</dbReference>
<keyword evidence="3" id="KW-1003">Cell membrane</keyword>
<dbReference type="FunFam" id="3.40.50.300:FF:000299">
    <property type="entry name" value="ABC transporter ATP-binding protein/permease"/>
    <property type="match status" value="1"/>
</dbReference>
<feature type="transmembrane region" description="Helical" evidence="11">
    <location>
        <begin position="587"/>
        <end position="607"/>
    </location>
</feature>
<keyword evidence="6" id="KW-0378">Hydrolase</keyword>
<dbReference type="InterPro" id="IPR027417">
    <property type="entry name" value="P-loop_NTPase"/>
</dbReference>
<keyword evidence="2" id="KW-0813">Transport</keyword>
<evidence type="ECO:0000259" key="14">
    <source>
        <dbReference type="PROSITE" id="PS50929"/>
    </source>
</evidence>
<evidence type="ECO:0000256" key="11">
    <source>
        <dbReference type="SAM" id="Phobius"/>
    </source>
</evidence>
<gene>
    <name evidence="16" type="ORF">I4641_17060</name>
</gene>
<dbReference type="SUPFAM" id="SSF90123">
    <property type="entry name" value="ABC transporter transmembrane region"/>
    <property type="match status" value="1"/>
</dbReference>
<feature type="transmembrane region" description="Helical" evidence="11">
    <location>
        <begin position="613"/>
        <end position="633"/>
    </location>
</feature>
<protein>
    <submittedName>
        <fullName evidence="16">ATP-binding cassette domain-containing protein</fullName>
    </submittedName>
</protein>
<dbReference type="Pfam" id="PF00664">
    <property type="entry name" value="ABC_membrane"/>
    <property type="match status" value="1"/>
</dbReference>